<dbReference type="Pfam" id="PF07606">
    <property type="entry name" value="DUF1569"/>
    <property type="match status" value="1"/>
</dbReference>
<dbReference type="Gene3D" id="1.20.120.450">
    <property type="entry name" value="dinb family like domain"/>
    <property type="match status" value="1"/>
</dbReference>
<dbReference type="Proteomes" id="UP001409291">
    <property type="component" value="Unassembled WGS sequence"/>
</dbReference>
<proteinExistence type="predicted"/>
<comment type="caution">
    <text evidence="1">The sequence shown here is derived from an EMBL/GenBank/DDBJ whole genome shotgun (WGS) entry which is preliminary data.</text>
</comment>
<keyword evidence="2" id="KW-1185">Reference proteome</keyword>
<dbReference type="InterPro" id="IPR034660">
    <property type="entry name" value="DinB/YfiT-like"/>
</dbReference>
<dbReference type="InterPro" id="IPR011463">
    <property type="entry name" value="DUF1569"/>
</dbReference>
<protein>
    <submittedName>
        <fullName evidence="1">DUF1569 domain-containing protein</fullName>
    </submittedName>
</protein>
<evidence type="ECO:0000313" key="1">
    <source>
        <dbReference type="EMBL" id="MEN5379564.1"/>
    </source>
</evidence>
<gene>
    <name evidence="1" type="ORF">ABE541_20015</name>
</gene>
<evidence type="ECO:0000313" key="2">
    <source>
        <dbReference type="Proteomes" id="UP001409291"/>
    </source>
</evidence>
<sequence>MKLVTKIIEPQNREHLERLLLKLEKDSLPIWGKMTAQQMVEHLINQIQYTNGKKIPYCEVTEQEAHKARQINIYTDTELSRNVIFGEPLKKLLFSDLNVATHQLMSELRDFDKYFEEPGKTEIHGAFGPMTYQEWLIWHSKHFYHHLKQFGLIEGYY</sequence>
<accession>A0ABV0BYA6</accession>
<dbReference type="RefSeq" id="WP_346582379.1">
    <property type="nucleotide sequence ID" value="NZ_JBDJNQ010000010.1"/>
</dbReference>
<dbReference type="EMBL" id="JBDJNQ010000010">
    <property type="protein sequence ID" value="MEN5379564.1"/>
    <property type="molecule type" value="Genomic_DNA"/>
</dbReference>
<name>A0ABV0BYA6_9SPHI</name>
<reference evidence="1 2" key="1">
    <citation type="submission" date="2024-04" db="EMBL/GenBank/DDBJ databases">
        <title>WGS of bacteria from Torrens River.</title>
        <authorList>
            <person name="Wyrsch E.R."/>
            <person name="Drigo B."/>
        </authorList>
    </citation>
    <scope>NUCLEOTIDE SEQUENCE [LARGE SCALE GENOMIC DNA]</scope>
    <source>
        <strain evidence="1 2">TWI391</strain>
    </source>
</reference>
<organism evidence="1 2">
    <name type="scientific">Sphingobacterium kitahiroshimense</name>
    <dbReference type="NCBI Taxonomy" id="470446"/>
    <lineage>
        <taxon>Bacteria</taxon>
        <taxon>Pseudomonadati</taxon>
        <taxon>Bacteroidota</taxon>
        <taxon>Sphingobacteriia</taxon>
        <taxon>Sphingobacteriales</taxon>
        <taxon>Sphingobacteriaceae</taxon>
        <taxon>Sphingobacterium</taxon>
    </lineage>
</organism>